<proteinExistence type="predicted"/>
<comment type="caution">
    <text evidence="1">The sequence shown here is derived from an EMBL/GenBank/DDBJ whole genome shotgun (WGS) entry which is preliminary data.</text>
</comment>
<name>A0A7W6ES79_9BACT</name>
<dbReference type="Gene3D" id="3.40.50.2000">
    <property type="entry name" value="Glycogen Phosphorylase B"/>
    <property type="match status" value="1"/>
</dbReference>
<gene>
    <name evidence="1" type="ORF">FHS57_004246</name>
</gene>
<reference evidence="1 2" key="1">
    <citation type="submission" date="2020-08" db="EMBL/GenBank/DDBJ databases">
        <title>Genomic Encyclopedia of Type Strains, Phase IV (KMG-IV): sequencing the most valuable type-strain genomes for metagenomic binning, comparative biology and taxonomic classification.</title>
        <authorList>
            <person name="Goeker M."/>
        </authorList>
    </citation>
    <scope>NUCLEOTIDE SEQUENCE [LARGE SCALE GENOMIC DNA]</scope>
    <source>
        <strain evidence="1 2">DSM 17976</strain>
    </source>
</reference>
<dbReference type="SUPFAM" id="SSF53756">
    <property type="entry name" value="UDP-Glycosyltransferase/glycogen phosphorylase"/>
    <property type="match status" value="1"/>
</dbReference>
<protein>
    <recommendedName>
        <fullName evidence="3">Glycosyltransferase</fullName>
    </recommendedName>
</protein>
<evidence type="ECO:0000313" key="1">
    <source>
        <dbReference type="EMBL" id="MBB3840226.1"/>
    </source>
</evidence>
<dbReference type="AlphaFoldDB" id="A0A7W6ES79"/>
<evidence type="ECO:0008006" key="3">
    <source>
        <dbReference type="Google" id="ProtNLM"/>
    </source>
</evidence>
<keyword evidence="2" id="KW-1185">Reference proteome</keyword>
<accession>A0A7W6ES79</accession>
<evidence type="ECO:0000313" key="2">
    <source>
        <dbReference type="Proteomes" id="UP000541352"/>
    </source>
</evidence>
<dbReference type="Proteomes" id="UP000541352">
    <property type="component" value="Unassembled WGS sequence"/>
</dbReference>
<sequence length="344" mass="39326">MPYLLYLCINDGSDTRINKEIKTLSKHFDVVYLGIGRDESQSFVKPLCHEFHLVRGHHKSIGTLVRYVGMFLKLYFTHAYDSIHVINEQLLVIFYPLLWWSRGRLVADIFDSIFLRSSSALVRSLQSWVYSLPSAIIVTDDNRLQLVPEGFRKKTVVVENYPYAFTDVQPKTASDDELLILYSGSLGVTRGTQLLNDLVTLSPKVRVWAIGWVYDEPTRQLCQHPQVAFLGVKTQQETMRLASACDYILSVYEPINDNNLNASPNKIYDAVQAQTPVIINAEIKVASFVEKENLGYVTDSYYITDTQKLLEALVAQKKTFVFDQNLSQRYTWEAVEGKLLGVHR</sequence>
<dbReference type="RefSeq" id="WP_183977075.1">
    <property type="nucleotide sequence ID" value="NZ_JACIBY010000010.1"/>
</dbReference>
<dbReference type="EMBL" id="JACIBY010000010">
    <property type="protein sequence ID" value="MBB3840226.1"/>
    <property type="molecule type" value="Genomic_DNA"/>
</dbReference>
<organism evidence="1 2">
    <name type="scientific">Runella defluvii</name>
    <dbReference type="NCBI Taxonomy" id="370973"/>
    <lineage>
        <taxon>Bacteria</taxon>
        <taxon>Pseudomonadati</taxon>
        <taxon>Bacteroidota</taxon>
        <taxon>Cytophagia</taxon>
        <taxon>Cytophagales</taxon>
        <taxon>Spirosomataceae</taxon>
        <taxon>Runella</taxon>
    </lineage>
</organism>